<keyword evidence="2" id="KW-0812">Transmembrane</keyword>
<evidence type="ECO:0000256" key="2">
    <source>
        <dbReference type="SAM" id="Phobius"/>
    </source>
</evidence>
<dbReference type="EMBL" id="CP159992">
    <property type="protein sequence ID" value="XCP93400.1"/>
    <property type="molecule type" value="Genomic_DNA"/>
</dbReference>
<protein>
    <submittedName>
        <fullName evidence="3">Uncharacterized protein</fullName>
    </submittedName>
</protein>
<proteinExistence type="predicted"/>
<accession>A0AAU8N7B5</accession>
<feature type="transmembrane region" description="Helical" evidence="2">
    <location>
        <begin position="37"/>
        <end position="58"/>
    </location>
</feature>
<sequence>MKLLYTALFILGSIAFFRLLLFFVLSTRKHKQIRVKWVIFGAVSLVCSIIGLIGMMTVPSSNASQSGENEMKLNGSGTTVKAKDAFPSTYPDPSSSVRPDQSSAENSEQPTSAQPGSSSSEQLHNSSLGMTADEFKNRFNSAVGKYRLNGLNISRLNTTTSADNSTTPFEYVFNDNLRLAGVLDKAGEIHKVTLFHTGNTGEPTGGLQLVAIAVLILTTNEDYTYNDAQDVMQEMGLLTRDVNQAEFKGAAVRGGFEYEFVIPDLEHSVFEIAAAN</sequence>
<evidence type="ECO:0000313" key="3">
    <source>
        <dbReference type="EMBL" id="XCP93400.1"/>
    </source>
</evidence>
<dbReference type="AlphaFoldDB" id="A0AAU8N7B5"/>
<name>A0AAU8N7B5_9BACL</name>
<keyword evidence="2" id="KW-1133">Transmembrane helix</keyword>
<keyword evidence="2" id="KW-0472">Membrane</keyword>
<feature type="region of interest" description="Disordered" evidence="1">
    <location>
        <begin position="61"/>
        <end position="125"/>
    </location>
</feature>
<feature type="compositionally biased region" description="Polar residues" evidence="1">
    <location>
        <begin position="91"/>
        <end position="116"/>
    </location>
</feature>
<dbReference type="RefSeq" id="WP_366290130.1">
    <property type="nucleotide sequence ID" value="NZ_CP159992.1"/>
</dbReference>
<feature type="transmembrane region" description="Helical" evidence="2">
    <location>
        <begin position="6"/>
        <end position="25"/>
    </location>
</feature>
<reference evidence="3" key="1">
    <citation type="submission" date="2024-05" db="EMBL/GenBank/DDBJ databases">
        <title>Draft genome assemblies of 36 bacteria isolated from hibernating arctic ground squirrels.</title>
        <authorList>
            <person name="McKee H."/>
            <person name="Mullen L."/>
            <person name="Drown D.M."/>
            <person name="Duddleston K.N."/>
        </authorList>
    </citation>
    <scope>NUCLEOTIDE SEQUENCE</scope>
    <source>
        <strain evidence="3">AN1007</strain>
    </source>
</reference>
<organism evidence="3">
    <name type="scientific">Paenibacillus sp. AN1007</name>
    <dbReference type="NCBI Taxonomy" id="3151385"/>
    <lineage>
        <taxon>Bacteria</taxon>
        <taxon>Bacillati</taxon>
        <taxon>Bacillota</taxon>
        <taxon>Bacilli</taxon>
        <taxon>Bacillales</taxon>
        <taxon>Paenibacillaceae</taxon>
        <taxon>Paenibacillus</taxon>
    </lineage>
</organism>
<evidence type="ECO:0000256" key="1">
    <source>
        <dbReference type="SAM" id="MobiDB-lite"/>
    </source>
</evidence>
<gene>
    <name evidence="3" type="ORF">ABXS70_19540</name>
</gene>